<proteinExistence type="predicted"/>
<dbReference type="Gene3D" id="1.10.1660.10">
    <property type="match status" value="1"/>
</dbReference>
<dbReference type="SUPFAM" id="SSF89082">
    <property type="entry name" value="Antibiotic binding domain of TipA-like multidrug resistance regulators"/>
    <property type="match status" value="1"/>
</dbReference>
<dbReference type="CDD" id="cd01106">
    <property type="entry name" value="HTH_TipAL-Mta"/>
    <property type="match status" value="1"/>
</dbReference>
<dbReference type="AlphaFoldDB" id="A0A1P8Q0Z1"/>
<evidence type="ECO:0000256" key="1">
    <source>
        <dbReference type="ARBA" id="ARBA00023015"/>
    </source>
</evidence>
<evidence type="ECO:0000313" key="6">
    <source>
        <dbReference type="EMBL" id="APX71543.1"/>
    </source>
</evidence>
<sequence length="251" mass="29782">MEYTIKQLADLAGVSTRTLRYYDQIDLLKPKYNSKNNYRIYGEKQIDRLQQILFYRALEFSLSKIKQLMNDDDYSELTALKEQQELLVLKQRNLDELLNTVNATIKAKQEKITMTDNDKFEAFKNIKIKENESEFGKEIRDKYGDDVVDESNHKFAGLRQVDIKKMKKIEEDMFVNLLKVDESDLDSVYAKLVYEDHKKWLSYSLPNYSASTHRGLVDMYITDKRFSDYYNNKANKPVVQLLRDVVYHYTK</sequence>
<dbReference type="InterPro" id="IPR009061">
    <property type="entry name" value="DNA-bd_dom_put_sf"/>
</dbReference>
<dbReference type="InterPro" id="IPR012925">
    <property type="entry name" value="TipAS_dom"/>
</dbReference>
<evidence type="ECO:0000259" key="5">
    <source>
        <dbReference type="PROSITE" id="PS50937"/>
    </source>
</evidence>
<keyword evidence="1" id="KW-0805">Transcription regulation</keyword>
<dbReference type="EMBL" id="CP019323">
    <property type="protein sequence ID" value="APX71543.1"/>
    <property type="molecule type" value="Genomic_DNA"/>
</dbReference>
<protein>
    <submittedName>
        <fullName evidence="6">MerR family transcriptional regulator</fullName>
    </submittedName>
</protein>
<dbReference type="KEGG" id="lalw:BTM29_02760"/>
<name>A0A1P8Q0Z1_9LACO</name>
<evidence type="ECO:0000256" key="2">
    <source>
        <dbReference type="ARBA" id="ARBA00023125"/>
    </source>
</evidence>
<dbReference type="InterPro" id="IPR000551">
    <property type="entry name" value="MerR-type_HTH_dom"/>
</dbReference>
<keyword evidence="2" id="KW-0238">DNA-binding</keyword>
<evidence type="ECO:0000256" key="4">
    <source>
        <dbReference type="ARBA" id="ARBA00023163"/>
    </source>
</evidence>
<dbReference type="GO" id="GO:0003700">
    <property type="term" value="F:DNA-binding transcription factor activity"/>
    <property type="evidence" value="ECO:0007669"/>
    <property type="project" value="InterPro"/>
</dbReference>
<dbReference type="Gene3D" id="1.10.490.50">
    <property type="entry name" value="Antibiotic binding domain of TipA-like multidrug resistance regulators"/>
    <property type="match status" value="1"/>
</dbReference>
<feature type="domain" description="HTH merR-type" evidence="5">
    <location>
        <begin position="1"/>
        <end position="71"/>
    </location>
</feature>
<organism evidence="6 7">
    <name type="scientific">Companilactobacillus allii</name>
    <dbReference type="NCBI Taxonomy" id="1847728"/>
    <lineage>
        <taxon>Bacteria</taxon>
        <taxon>Bacillati</taxon>
        <taxon>Bacillota</taxon>
        <taxon>Bacilli</taxon>
        <taxon>Lactobacillales</taxon>
        <taxon>Lactobacillaceae</taxon>
        <taxon>Companilactobacillus</taxon>
    </lineage>
</organism>
<dbReference type="SUPFAM" id="SSF46955">
    <property type="entry name" value="Putative DNA-binding domain"/>
    <property type="match status" value="1"/>
</dbReference>
<dbReference type="Proteomes" id="UP000187499">
    <property type="component" value="Chromosome"/>
</dbReference>
<dbReference type="PRINTS" id="PR00040">
    <property type="entry name" value="HTHMERR"/>
</dbReference>
<gene>
    <name evidence="6" type="ORF">BTM29_02760</name>
</gene>
<keyword evidence="7" id="KW-1185">Reference proteome</keyword>
<dbReference type="InterPro" id="IPR047057">
    <property type="entry name" value="MerR_fam"/>
</dbReference>
<accession>A0A1P8Q0Z1</accession>
<keyword evidence="4" id="KW-0804">Transcription</keyword>
<dbReference type="PROSITE" id="PS50937">
    <property type="entry name" value="HTH_MERR_2"/>
    <property type="match status" value="1"/>
</dbReference>
<dbReference type="SMART" id="SM00422">
    <property type="entry name" value="HTH_MERR"/>
    <property type="match status" value="1"/>
</dbReference>
<dbReference type="InterPro" id="IPR036244">
    <property type="entry name" value="TipA-like_antibiotic-bd"/>
</dbReference>
<dbReference type="PANTHER" id="PTHR30204:SF90">
    <property type="entry name" value="HTH-TYPE TRANSCRIPTIONAL ACTIVATOR MTA"/>
    <property type="match status" value="1"/>
</dbReference>
<keyword evidence="3" id="KW-0010">Activator</keyword>
<dbReference type="RefSeq" id="WP_076614047.1">
    <property type="nucleotide sequence ID" value="NZ_CP019323.1"/>
</dbReference>
<dbReference type="Pfam" id="PF07739">
    <property type="entry name" value="TipAS"/>
    <property type="match status" value="1"/>
</dbReference>
<reference evidence="7" key="1">
    <citation type="submission" date="2016-12" db="EMBL/GenBank/DDBJ databases">
        <authorList>
            <person name="Jung M.Y."/>
            <person name="Lee S.H."/>
        </authorList>
    </citation>
    <scope>NUCLEOTIDE SEQUENCE [LARGE SCALE GENOMIC DNA]</scope>
    <source>
        <strain evidence="7">WiKim39</strain>
    </source>
</reference>
<dbReference type="PANTHER" id="PTHR30204">
    <property type="entry name" value="REDOX-CYCLING DRUG-SENSING TRANSCRIPTIONAL ACTIVATOR SOXR"/>
    <property type="match status" value="1"/>
</dbReference>
<dbReference type="Pfam" id="PF13411">
    <property type="entry name" value="MerR_1"/>
    <property type="match status" value="1"/>
</dbReference>
<dbReference type="STRING" id="1847728.BTM29_02760"/>
<evidence type="ECO:0000313" key="7">
    <source>
        <dbReference type="Proteomes" id="UP000187499"/>
    </source>
</evidence>
<dbReference type="OrthoDB" id="9814833at2"/>
<dbReference type="GO" id="GO:0003677">
    <property type="term" value="F:DNA binding"/>
    <property type="evidence" value="ECO:0007669"/>
    <property type="project" value="UniProtKB-KW"/>
</dbReference>
<evidence type="ECO:0000256" key="3">
    <source>
        <dbReference type="ARBA" id="ARBA00023159"/>
    </source>
</evidence>